<reference evidence="2 3" key="2">
    <citation type="journal article" date="2016" name="Genome Announc.">
        <title>Complete Genome Sequence of Sphingopyxis macrogoltabida Strain 203N (NBRC 111659), a Polyethylene Glycol Degrader.</title>
        <authorList>
            <person name="Ohtsubo Y."/>
            <person name="Nonoyama S."/>
            <person name="Nagata Y."/>
            <person name="Numata M."/>
            <person name="Tsuchikane K."/>
            <person name="Hosoyama A."/>
            <person name="Yamazoe A."/>
            <person name="Tsuda M."/>
            <person name="Fujita N."/>
            <person name="Kawai F."/>
        </authorList>
    </citation>
    <scope>NUCLEOTIDE SEQUENCE [LARGE SCALE GENOMIC DNA]</scope>
    <source>
        <strain evidence="2 3">203N</strain>
    </source>
</reference>
<protein>
    <submittedName>
        <fullName evidence="2">GCN5 family acetyltransferase</fullName>
    </submittedName>
</protein>
<reference evidence="3" key="1">
    <citation type="submission" date="2015-11" db="EMBL/GenBank/DDBJ databases">
        <title>Complete genome sequence of a polyethylene-glycol degrader Sphingopyxis macrogoltabida 203N (NBRC 111659).</title>
        <authorList>
            <person name="Yoshiyuki O."/>
            <person name="Shouta N."/>
            <person name="Nagata Y."/>
            <person name="Numata M."/>
            <person name="Tsuchikane K."/>
            <person name="Hosoyama A."/>
            <person name="Yamazoe A."/>
            <person name="Tsuda M."/>
            <person name="Fujita N."/>
            <person name="Kawai F."/>
        </authorList>
    </citation>
    <scope>NUCLEOTIDE SEQUENCE [LARGE SCALE GENOMIC DNA]</scope>
    <source>
        <strain evidence="3">203N</strain>
    </source>
</reference>
<organism evidence="2 3">
    <name type="scientific">Sphingopyxis macrogoltabida</name>
    <name type="common">Sphingomonas macrogoltabidus</name>
    <dbReference type="NCBI Taxonomy" id="33050"/>
    <lineage>
        <taxon>Bacteria</taxon>
        <taxon>Pseudomonadati</taxon>
        <taxon>Pseudomonadota</taxon>
        <taxon>Alphaproteobacteria</taxon>
        <taxon>Sphingomonadales</taxon>
        <taxon>Sphingomonadaceae</taxon>
        <taxon>Sphingopyxis</taxon>
    </lineage>
</organism>
<name>A0AAC8Z0E6_SPHMC</name>
<accession>A0AAC8Z0E6</accession>
<dbReference type="EMBL" id="CP013344">
    <property type="protein sequence ID" value="AMU89349.1"/>
    <property type="molecule type" value="Genomic_DNA"/>
</dbReference>
<dbReference type="PANTHER" id="PTHR43792:SF1">
    <property type="entry name" value="N-ACETYLTRANSFERASE DOMAIN-CONTAINING PROTEIN"/>
    <property type="match status" value="1"/>
</dbReference>
<proteinExistence type="predicted"/>
<keyword evidence="3" id="KW-1185">Reference proteome</keyword>
<evidence type="ECO:0000313" key="3">
    <source>
        <dbReference type="Proteomes" id="UP000076088"/>
    </source>
</evidence>
<evidence type="ECO:0000313" key="2">
    <source>
        <dbReference type="EMBL" id="AMU89349.1"/>
    </source>
</evidence>
<dbReference type="AlphaFoldDB" id="A0AAC8Z0E6"/>
<dbReference type="Gene3D" id="3.40.630.30">
    <property type="match status" value="1"/>
</dbReference>
<evidence type="ECO:0000259" key="1">
    <source>
        <dbReference type="PROSITE" id="PS51186"/>
    </source>
</evidence>
<dbReference type="InterPro" id="IPR016181">
    <property type="entry name" value="Acyl_CoA_acyltransferase"/>
</dbReference>
<dbReference type="GO" id="GO:0016747">
    <property type="term" value="F:acyltransferase activity, transferring groups other than amino-acyl groups"/>
    <property type="evidence" value="ECO:0007669"/>
    <property type="project" value="InterPro"/>
</dbReference>
<dbReference type="Proteomes" id="UP000076088">
    <property type="component" value="Chromosome"/>
</dbReference>
<dbReference type="SUPFAM" id="SSF55729">
    <property type="entry name" value="Acyl-CoA N-acyltransferases (Nat)"/>
    <property type="match status" value="1"/>
</dbReference>
<gene>
    <name evidence="2" type="ORF">ATM17_09905</name>
</gene>
<dbReference type="Pfam" id="PF13302">
    <property type="entry name" value="Acetyltransf_3"/>
    <property type="match status" value="1"/>
</dbReference>
<dbReference type="PANTHER" id="PTHR43792">
    <property type="entry name" value="GNAT FAMILY, PUTATIVE (AFU_ORTHOLOGUE AFUA_3G00765)-RELATED-RELATED"/>
    <property type="match status" value="1"/>
</dbReference>
<sequence length="182" mass="20066">MAAPTLTTARLVLRQLRADDAAALFAVLSDAELMTWWSSGPHQSLAETEAYVTRNAEEGQGWLCWAITAAGDDSALGWVILMDGKPGVGEVGYILRRDRWGGGLAREAVACVIAHGFTEGRLRRIFADTDPDNAGSIALLEKLGFRREGHLRGEWETHIGVRDSLIFGLLKDEWQKVETQFK</sequence>
<dbReference type="RefSeq" id="WP_054727430.1">
    <property type="nucleotide sequence ID" value="NZ_CP009429.1"/>
</dbReference>
<dbReference type="InterPro" id="IPR051531">
    <property type="entry name" value="N-acetyltransferase"/>
</dbReference>
<dbReference type="InterPro" id="IPR000182">
    <property type="entry name" value="GNAT_dom"/>
</dbReference>
<feature type="domain" description="N-acetyltransferase" evidence="1">
    <location>
        <begin position="11"/>
        <end position="166"/>
    </location>
</feature>
<dbReference type="PROSITE" id="PS51186">
    <property type="entry name" value="GNAT"/>
    <property type="match status" value="1"/>
</dbReference>
<dbReference type="KEGG" id="smaz:LH19_09930"/>